<dbReference type="InterPro" id="IPR017455">
    <property type="entry name" value="Znf_FYVE-rel"/>
</dbReference>
<dbReference type="SMART" id="SM00064">
    <property type="entry name" value="FYVE"/>
    <property type="match status" value="1"/>
</dbReference>
<name>A0A7S3D373_9EUKA</name>
<feature type="compositionally biased region" description="Basic and acidic residues" evidence="5">
    <location>
        <begin position="146"/>
        <end position="169"/>
    </location>
</feature>
<dbReference type="InterPro" id="IPR013083">
    <property type="entry name" value="Znf_RING/FYVE/PHD"/>
</dbReference>
<protein>
    <recommendedName>
        <fullName evidence="6">FYVE-type domain-containing protein</fullName>
    </recommendedName>
</protein>
<dbReference type="Pfam" id="PF01363">
    <property type="entry name" value="FYVE"/>
    <property type="match status" value="1"/>
</dbReference>
<keyword evidence="2 4" id="KW-0863">Zinc-finger</keyword>
<dbReference type="InterPro" id="IPR000306">
    <property type="entry name" value="Znf_FYVE"/>
</dbReference>
<keyword evidence="1" id="KW-0479">Metal-binding</keyword>
<gene>
    <name evidence="7" type="ORF">PBIL07802_LOCUS5754</name>
</gene>
<evidence type="ECO:0000259" key="6">
    <source>
        <dbReference type="PROSITE" id="PS50178"/>
    </source>
</evidence>
<evidence type="ECO:0000256" key="5">
    <source>
        <dbReference type="SAM" id="MobiDB-lite"/>
    </source>
</evidence>
<dbReference type="GO" id="GO:0031623">
    <property type="term" value="P:receptor internalization"/>
    <property type="evidence" value="ECO:0007669"/>
    <property type="project" value="TreeGrafter"/>
</dbReference>
<dbReference type="GO" id="GO:0005769">
    <property type="term" value="C:early endosome"/>
    <property type="evidence" value="ECO:0007669"/>
    <property type="project" value="TreeGrafter"/>
</dbReference>
<dbReference type="PANTHER" id="PTHR46275:SF1">
    <property type="entry name" value="HEPATOCYTE GROWTH FACTOR-REGULATED TYROSINE KINASE SUBSTRATE"/>
    <property type="match status" value="1"/>
</dbReference>
<dbReference type="SUPFAM" id="SSF57903">
    <property type="entry name" value="FYVE/PHD zinc finger"/>
    <property type="match status" value="1"/>
</dbReference>
<dbReference type="AlphaFoldDB" id="A0A7S3D373"/>
<dbReference type="PROSITE" id="PS50178">
    <property type="entry name" value="ZF_FYVE"/>
    <property type="match status" value="1"/>
</dbReference>
<dbReference type="PANTHER" id="PTHR46275">
    <property type="entry name" value="HEPATOCYTE GROWTH FACTOR-REGULATED TYROSINE KINASE SUBSTRATE"/>
    <property type="match status" value="1"/>
</dbReference>
<dbReference type="InterPro" id="IPR011011">
    <property type="entry name" value="Znf_FYVE_PHD"/>
</dbReference>
<dbReference type="GO" id="GO:0032456">
    <property type="term" value="P:endocytic recycling"/>
    <property type="evidence" value="ECO:0007669"/>
    <property type="project" value="TreeGrafter"/>
</dbReference>
<evidence type="ECO:0000256" key="1">
    <source>
        <dbReference type="ARBA" id="ARBA00022723"/>
    </source>
</evidence>
<organism evidence="7">
    <name type="scientific">Palpitomonas bilix</name>
    <dbReference type="NCBI Taxonomy" id="652834"/>
    <lineage>
        <taxon>Eukaryota</taxon>
        <taxon>Eukaryota incertae sedis</taxon>
    </lineage>
</organism>
<feature type="compositionally biased region" description="Low complexity" evidence="5">
    <location>
        <begin position="101"/>
        <end position="111"/>
    </location>
</feature>
<proteinExistence type="predicted"/>
<dbReference type="GO" id="GO:0008270">
    <property type="term" value="F:zinc ion binding"/>
    <property type="evidence" value="ECO:0007669"/>
    <property type="project" value="UniProtKB-KW"/>
</dbReference>
<feature type="domain" description="FYVE-type" evidence="6">
    <location>
        <begin position="16"/>
        <end position="76"/>
    </location>
</feature>
<sequence length="537" mass="61083">MAAKDYDEFAPEWVEDFTRTECIECKRAFSTLRRKHHCRRCGDIFCSKCSSKKLVLPWVAEAGEVRVCDACFAKPLPQPRFVQAKKSSSSVIGRFLNFSPSSSTFSSPHTSMATPSAEEKKKIDEEDIAEIGASAASLFSSLSPTHGEEQSRKEEKEKEKEKKEEYDRNRPTTLRQLVDLLQDESRQLISNVDLPSEDSDDKHAVRMEETRAALKLADSMIGLRRRCAIRDRRIAFKAFKKVVSVNVIIKRRFLGANLTRAVAVWKNALNERLLLKEKLRECLNKWRLGTLSKMLSHWKVFVLRSHLNIVFRGTPAYIFKCAEWKPVQVTEMGKPVHDQKNKLSMFAPKKYGDEPALVFIHVDIRTGHFWFSLAKDRKKGEDSEPSSARSSFESNRSYSLAAFSSPAMRKIREGEITGMKVPGDQLGPKRELVSLSDQLSIDVLTNLTLNQTGSHTMTKQTWNLAVPFGFKMIIGAPQQAPTEQYTKAAMEYIRKVQLHLGMDNSATPYTELEVAPVATTHYLAWVKSVQKMLKKRK</sequence>
<reference evidence="7" key="1">
    <citation type="submission" date="2021-01" db="EMBL/GenBank/DDBJ databases">
        <authorList>
            <person name="Corre E."/>
            <person name="Pelletier E."/>
            <person name="Niang G."/>
            <person name="Scheremetjew M."/>
            <person name="Finn R."/>
            <person name="Kale V."/>
            <person name="Holt S."/>
            <person name="Cochrane G."/>
            <person name="Meng A."/>
            <person name="Brown T."/>
            <person name="Cohen L."/>
        </authorList>
    </citation>
    <scope>NUCLEOTIDE SEQUENCE</scope>
    <source>
        <strain evidence="7">NIES-2562</strain>
    </source>
</reference>
<dbReference type="GO" id="GO:0043130">
    <property type="term" value="F:ubiquitin binding"/>
    <property type="evidence" value="ECO:0007669"/>
    <property type="project" value="TreeGrafter"/>
</dbReference>
<feature type="region of interest" description="Disordered" evidence="5">
    <location>
        <begin position="101"/>
        <end position="122"/>
    </location>
</feature>
<dbReference type="EMBL" id="HBIB01009196">
    <property type="protein sequence ID" value="CAE0243586.1"/>
    <property type="molecule type" value="Transcribed_RNA"/>
</dbReference>
<feature type="region of interest" description="Disordered" evidence="5">
    <location>
        <begin position="139"/>
        <end position="169"/>
    </location>
</feature>
<evidence type="ECO:0000256" key="4">
    <source>
        <dbReference type="PROSITE-ProRule" id="PRU00091"/>
    </source>
</evidence>
<dbReference type="InterPro" id="IPR017073">
    <property type="entry name" value="HGS/VPS27"/>
</dbReference>
<accession>A0A7S3D373</accession>
<evidence type="ECO:0000313" key="7">
    <source>
        <dbReference type="EMBL" id="CAE0243586.1"/>
    </source>
</evidence>
<evidence type="ECO:0000256" key="3">
    <source>
        <dbReference type="ARBA" id="ARBA00022833"/>
    </source>
</evidence>
<keyword evidence="3" id="KW-0862">Zinc</keyword>
<dbReference type="Gene3D" id="3.30.40.10">
    <property type="entry name" value="Zinc/RING finger domain, C3HC4 (zinc finger)"/>
    <property type="match status" value="1"/>
</dbReference>
<evidence type="ECO:0000256" key="2">
    <source>
        <dbReference type="ARBA" id="ARBA00022771"/>
    </source>
</evidence>